<comment type="caution">
    <text evidence="2">The sequence shown here is derived from an EMBL/GenBank/DDBJ whole genome shotgun (WGS) entry which is preliminary data.</text>
</comment>
<name>A0ABQ8QEM4_9AGAR</name>
<dbReference type="EMBL" id="MU790596">
    <property type="protein sequence ID" value="KAJ3996947.1"/>
    <property type="molecule type" value="Genomic_DNA"/>
</dbReference>
<feature type="signal peptide" evidence="1">
    <location>
        <begin position="1"/>
        <end position="21"/>
    </location>
</feature>
<gene>
    <name evidence="2" type="ORF">F5050DRAFT_1499827</name>
</gene>
<proteinExistence type="predicted"/>
<keyword evidence="3" id="KW-1185">Reference proteome</keyword>
<protein>
    <recommendedName>
        <fullName evidence="4">Secreted protein</fullName>
    </recommendedName>
</protein>
<organism evidence="2 3">
    <name type="scientific">Lentinula boryana</name>
    <dbReference type="NCBI Taxonomy" id="40481"/>
    <lineage>
        <taxon>Eukaryota</taxon>
        <taxon>Fungi</taxon>
        <taxon>Dikarya</taxon>
        <taxon>Basidiomycota</taxon>
        <taxon>Agaricomycotina</taxon>
        <taxon>Agaricomycetes</taxon>
        <taxon>Agaricomycetidae</taxon>
        <taxon>Agaricales</taxon>
        <taxon>Marasmiineae</taxon>
        <taxon>Omphalotaceae</taxon>
        <taxon>Lentinula</taxon>
    </lineage>
</organism>
<keyword evidence="1" id="KW-0732">Signal</keyword>
<reference evidence="2" key="1">
    <citation type="submission" date="2022-08" db="EMBL/GenBank/DDBJ databases">
        <authorList>
            <consortium name="DOE Joint Genome Institute"/>
            <person name="Min B."/>
            <person name="Riley R."/>
            <person name="Sierra-Patev S."/>
            <person name="Naranjo-Ortiz M."/>
            <person name="Looney B."/>
            <person name="Konkel Z."/>
            <person name="Slot J.C."/>
            <person name="Sakamoto Y."/>
            <person name="Steenwyk J.L."/>
            <person name="Rokas A."/>
            <person name="Carro J."/>
            <person name="Camarero S."/>
            <person name="Ferreira P."/>
            <person name="Molpeceres G."/>
            <person name="Ruiz-Duenas F.J."/>
            <person name="Serrano A."/>
            <person name="Henrissat B."/>
            <person name="Drula E."/>
            <person name="Hughes K.W."/>
            <person name="Mata J.L."/>
            <person name="Ishikawa N.K."/>
            <person name="Vargas-Isla R."/>
            <person name="Ushijima S."/>
            <person name="Smith C.A."/>
            <person name="Ahrendt S."/>
            <person name="Andreopoulos W."/>
            <person name="He G."/>
            <person name="Labutti K."/>
            <person name="Lipzen A."/>
            <person name="Ng V."/>
            <person name="Sandor L."/>
            <person name="Barry K."/>
            <person name="Martinez A.T."/>
            <person name="Xiao Y."/>
            <person name="Gibbons J.G."/>
            <person name="Terashima K."/>
            <person name="Hibbett D.S."/>
            <person name="Grigoriev I.V."/>
        </authorList>
    </citation>
    <scope>NUCLEOTIDE SEQUENCE</scope>
    <source>
        <strain evidence="2">TFB10827</strain>
    </source>
</reference>
<sequence>MIASMSAEWFSTVAMVPLCLCASIDCIDQGVCGPTKLVPLFASSFSARSVLLRFAPVVVVLEFINPPVLIKGLVLLGIHPGLAEVTPRSLISCSGQPSLVVRDKTELKGLIASSMFWATLKISQESLSKLAVNLSSSVRAVSVFFEVIRSGLLCFPVETTGL</sequence>
<accession>A0ABQ8QEM4</accession>
<dbReference type="Proteomes" id="UP001163828">
    <property type="component" value="Unassembled WGS sequence"/>
</dbReference>
<evidence type="ECO:0000256" key="1">
    <source>
        <dbReference type="SAM" id="SignalP"/>
    </source>
</evidence>
<feature type="chain" id="PRO_5046772096" description="Secreted protein" evidence="1">
    <location>
        <begin position="22"/>
        <end position="162"/>
    </location>
</feature>
<evidence type="ECO:0000313" key="2">
    <source>
        <dbReference type="EMBL" id="KAJ3996947.1"/>
    </source>
</evidence>
<evidence type="ECO:0008006" key="4">
    <source>
        <dbReference type="Google" id="ProtNLM"/>
    </source>
</evidence>
<evidence type="ECO:0000313" key="3">
    <source>
        <dbReference type="Proteomes" id="UP001163828"/>
    </source>
</evidence>